<sequence>MLPMDMPQQQHRLANGFAPPLSRQLSYSAFSVDSPDSGGLADGCNHHAGQHPLTPGAMSGFGGQDASGWFVPLTMNGPDANQSMGMGGNAVDPFINMFGITPNQLDALQYTL</sequence>
<dbReference type="EMBL" id="JAIZPD010000013">
    <property type="protein sequence ID" value="KAH0959087.1"/>
    <property type="molecule type" value="Genomic_DNA"/>
</dbReference>
<protein>
    <submittedName>
        <fullName evidence="1">Uncharacterized protein</fullName>
    </submittedName>
</protein>
<keyword evidence="2" id="KW-1185">Reference proteome</keyword>
<comment type="caution">
    <text evidence="1">The sequence shown here is derived from an EMBL/GenBank/DDBJ whole genome shotgun (WGS) entry which is preliminary data.</text>
</comment>
<reference evidence="1" key="1">
    <citation type="submission" date="2021-09" db="EMBL/GenBank/DDBJ databases">
        <title>A high-quality genome of the endoparasitic fungus Hirsutella rhossiliensis with a comparison of Hirsutella genomes reveals transposable elements contributing to genome size variation.</title>
        <authorList>
            <person name="Lin R."/>
            <person name="Jiao Y."/>
            <person name="Sun X."/>
            <person name="Ling J."/>
            <person name="Xie B."/>
            <person name="Cheng X."/>
        </authorList>
    </citation>
    <scope>NUCLEOTIDE SEQUENCE</scope>
    <source>
        <strain evidence="1">HR02</strain>
    </source>
</reference>
<gene>
    <name evidence="1" type="ORF">HRG_09548</name>
</gene>
<evidence type="ECO:0000313" key="2">
    <source>
        <dbReference type="Proteomes" id="UP000824596"/>
    </source>
</evidence>
<dbReference type="RefSeq" id="XP_044716600.1">
    <property type="nucleotide sequence ID" value="XM_044868019.1"/>
</dbReference>
<proteinExistence type="predicted"/>
<dbReference type="AlphaFoldDB" id="A0A9P8MPK1"/>
<dbReference type="GeneID" id="68358677"/>
<dbReference type="Proteomes" id="UP000824596">
    <property type="component" value="Unassembled WGS sequence"/>
</dbReference>
<accession>A0A9P8MPK1</accession>
<name>A0A9P8MPK1_9HYPO</name>
<organism evidence="1 2">
    <name type="scientific">Hirsutella rhossiliensis</name>
    <dbReference type="NCBI Taxonomy" id="111463"/>
    <lineage>
        <taxon>Eukaryota</taxon>
        <taxon>Fungi</taxon>
        <taxon>Dikarya</taxon>
        <taxon>Ascomycota</taxon>
        <taxon>Pezizomycotina</taxon>
        <taxon>Sordariomycetes</taxon>
        <taxon>Hypocreomycetidae</taxon>
        <taxon>Hypocreales</taxon>
        <taxon>Ophiocordycipitaceae</taxon>
        <taxon>Hirsutella</taxon>
    </lineage>
</organism>
<evidence type="ECO:0000313" key="1">
    <source>
        <dbReference type="EMBL" id="KAH0959087.1"/>
    </source>
</evidence>